<dbReference type="InterPro" id="IPR016040">
    <property type="entry name" value="NAD(P)-bd_dom"/>
</dbReference>
<evidence type="ECO:0000313" key="3">
    <source>
        <dbReference type="EMBL" id="PMD23593.1"/>
    </source>
</evidence>
<name>A0A2J6QBF0_9HELO</name>
<accession>A0A2J6QBF0</accession>
<dbReference type="SUPFAM" id="SSF51735">
    <property type="entry name" value="NAD(P)-binding Rossmann-fold domains"/>
    <property type="match status" value="1"/>
</dbReference>
<evidence type="ECO:0000259" key="2">
    <source>
        <dbReference type="Pfam" id="PF13460"/>
    </source>
</evidence>
<dbReference type="Proteomes" id="UP000235672">
    <property type="component" value="Unassembled WGS sequence"/>
</dbReference>
<dbReference type="Gene3D" id="3.40.50.720">
    <property type="entry name" value="NAD(P)-binding Rossmann-like Domain"/>
    <property type="match status" value="1"/>
</dbReference>
<dbReference type="EMBL" id="KZ613474">
    <property type="protein sequence ID" value="PMD23593.1"/>
    <property type="molecule type" value="Genomic_DNA"/>
</dbReference>
<sequence length="267" mass="29293">MSTSTQPKQTFLVLGATGGCGLNFIIKSLREGHSISALVRTPTKLTTLLKENNLSDSHLKNLTIVQGNSKSPASMTQALLLNGQLVDMIVSGIGAVPKMKGLKPTIEDPTICADTMTCLFNALRTIRESNLAEYRRPILVGISTTGISEYGRDLPLLMVPVYHLLAAVPHEDKKLMEKMIKTEGSKEDSLLNGWVIVRASFMSLGTKEVGVENLKVGIEENGRPIPRESWGWTVSRKDVGNWIYAELVLDKSGKRQRYLNRCVGITA</sequence>
<keyword evidence="4" id="KW-1185">Reference proteome</keyword>
<evidence type="ECO:0000256" key="1">
    <source>
        <dbReference type="ARBA" id="ARBA00038376"/>
    </source>
</evidence>
<gene>
    <name evidence="3" type="ORF">NA56DRAFT_42271</name>
</gene>
<evidence type="ECO:0000313" key="4">
    <source>
        <dbReference type="Proteomes" id="UP000235672"/>
    </source>
</evidence>
<dbReference type="STRING" id="1745343.A0A2J6QBF0"/>
<dbReference type="OrthoDB" id="63935at2759"/>
<organism evidence="3 4">
    <name type="scientific">Hyaloscypha hepaticicola</name>
    <dbReference type="NCBI Taxonomy" id="2082293"/>
    <lineage>
        <taxon>Eukaryota</taxon>
        <taxon>Fungi</taxon>
        <taxon>Dikarya</taxon>
        <taxon>Ascomycota</taxon>
        <taxon>Pezizomycotina</taxon>
        <taxon>Leotiomycetes</taxon>
        <taxon>Helotiales</taxon>
        <taxon>Hyaloscyphaceae</taxon>
        <taxon>Hyaloscypha</taxon>
    </lineage>
</organism>
<dbReference type="AlphaFoldDB" id="A0A2J6QBF0"/>
<dbReference type="InterPro" id="IPR036291">
    <property type="entry name" value="NAD(P)-bd_dom_sf"/>
</dbReference>
<reference evidence="3 4" key="1">
    <citation type="submission" date="2016-05" db="EMBL/GenBank/DDBJ databases">
        <title>A degradative enzymes factory behind the ericoid mycorrhizal symbiosis.</title>
        <authorList>
            <consortium name="DOE Joint Genome Institute"/>
            <person name="Martino E."/>
            <person name="Morin E."/>
            <person name="Grelet G."/>
            <person name="Kuo A."/>
            <person name="Kohler A."/>
            <person name="Daghino S."/>
            <person name="Barry K."/>
            <person name="Choi C."/>
            <person name="Cichocki N."/>
            <person name="Clum A."/>
            <person name="Copeland A."/>
            <person name="Hainaut M."/>
            <person name="Haridas S."/>
            <person name="Labutti K."/>
            <person name="Lindquist E."/>
            <person name="Lipzen A."/>
            <person name="Khouja H.-R."/>
            <person name="Murat C."/>
            <person name="Ohm R."/>
            <person name="Olson A."/>
            <person name="Spatafora J."/>
            <person name="Veneault-Fourrey C."/>
            <person name="Henrissat B."/>
            <person name="Grigoriev I."/>
            <person name="Martin F."/>
            <person name="Perotto S."/>
        </authorList>
    </citation>
    <scope>NUCLEOTIDE SEQUENCE [LARGE SCALE GENOMIC DNA]</scope>
    <source>
        <strain evidence="3 4">UAMH 7357</strain>
    </source>
</reference>
<feature type="domain" description="NAD(P)-binding" evidence="2">
    <location>
        <begin position="15"/>
        <end position="244"/>
    </location>
</feature>
<dbReference type="PANTHER" id="PTHR15020">
    <property type="entry name" value="FLAVIN REDUCTASE-RELATED"/>
    <property type="match status" value="1"/>
</dbReference>
<protein>
    <recommendedName>
        <fullName evidence="2">NAD(P)-binding domain-containing protein</fullName>
    </recommendedName>
</protein>
<dbReference type="Pfam" id="PF13460">
    <property type="entry name" value="NAD_binding_10"/>
    <property type="match status" value="1"/>
</dbReference>
<proteinExistence type="inferred from homology"/>
<comment type="similarity">
    <text evidence="1">Belongs to the avfA family.</text>
</comment>
<dbReference type="PANTHER" id="PTHR15020:SF50">
    <property type="entry name" value="UPF0659 PROTEIN YMR090W"/>
    <property type="match status" value="1"/>
</dbReference>